<evidence type="ECO:0000313" key="1">
    <source>
        <dbReference type="EMBL" id="KOO03097.1"/>
    </source>
</evidence>
<evidence type="ECO:0000313" key="2">
    <source>
        <dbReference type="Proteomes" id="UP000037515"/>
    </source>
</evidence>
<dbReference type="STRING" id="693.AKJ17_11105"/>
<dbReference type="PATRIC" id="fig|693.5.peg.2276"/>
<gene>
    <name evidence="1" type="ORF">AKJ17_11105</name>
</gene>
<organism evidence="1 2">
    <name type="scientific">Vibrio nereis</name>
    <dbReference type="NCBI Taxonomy" id="693"/>
    <lineage>
        <taxon>Bacteria</taxon>
        <taxon>Pseudomonadati</taxon>
        <taxon>Pseudomonadota</taxon>
        <taxon>Gammaproteobacteria</taxon>
        <taxon>Vibrionales</taxon>
        <taxon>Vibrionaceae</taxon>
        <taxon>Vibrio</taxon>
    </lineage>
</organism>
<name>A0A0M0HMT4_VIBNE</name>
<reference evidence="2" key="1">
    <citation type="submission" date="2015-08" db="EMBL/GenBank/DDBJ databases">
        <title>Vibrio galatheae sp. nov., a novel member of the Vibrionaceae family isolated from the Solomon Islands.</title>
        <authorList>
            <person name="Giubergia S."/>
            <person name="Machado H."/>
            <person name="Mateiu R.V."/>
            <person name="Gram L."/>
        </authorList>
    </citation>
    <scope>NUCLEOTIDE SEQUENCE [LARGE SCALE GENOMIC DNA]</scope>
    <source>
        <strain evidence="2">DSM 19584</strain>
    </source>
</reference>
<dbReference type="AlphaFoldDB" id="A0A0M0HMT4"/>
<dbReference type="EMBL" id="LHPJ01000008">
    <property type="protein sequence ID" value="KOO03097.1"/>
    <property type="molecule type" value="Genomic_DNA"/>
</dbReference>
<comment type="caution">
    <text evidence="1">The sequence shown here is derived from an EMBL/GenBank/DDBJ whole genome shotgun (WGS) entry which is preliminary data.</text>
</comment>
<accession>A0A0M0HMT4</accession>
<protein>
    <submittedName>
        <fullName evidence="1">Uncharacterized protein</fullName>
    </submittedName>
</protein>
<keyword evidence="2" id="KW-1185">Reference proteome</keyword>
<dbReference type="Proteomes" id="UP000037515">
    <property type="component" value="Unassembled WGS sequence"/>
</dbReference>
<sequence length="67" mass="7804">MDFCHFVEFKHQNRGLDKKSQKQFKSLILGRIVDVTRIEGKKIANRKKGDWLIFCVNKKHSLTTSVG</sequence>
<proteinExistence type="predicted"/>